<dbReference type="Proteomes" id="UP000638849">
    <property type="component" value="Unassembled WGS sequence"/>
</dbReference>
<evidence type="ECO:0000259" key="2">
    <source>
        <dbReference type="PROSITE" id="PS50943"/>
    </source>
</evidence>
<comment type="caution">
    <text evidence="3">The sequence shown here is derived from an EMBL/GenBank/DDBJ whole genome shotgun (WGS) entry which is preliminary data.</text>
</comment>
<reference evidence="3 4" key="1">
    <citation type="submission" date="2020-12" db="EMBL/GenBank/DDBJ databases">
        <authorList>
            <person name="Kusuma A.B."/>
            <person name="Nouioui I."/>
            <person name="Goodfellow M."/>
        </authorList>
    </citation>
    <scope>NUCLEOTIDE SEQUENCE [LARGE SCALE GENOMIC DNA]</scope>
    <source>
        <strain evidence="3 4">DSM 41764</strain>
    </source>
</reference>
<dbReference type="SUPFAM" id="SSF47413">
    <property type="entry name" value="lambda repressor-like DNA-binding domains"/>
    <property type="match status" value="1"/>
</dbReference>
<dbReference type="EMBL" id="JAEEAQ010000014">
    <property type="protein sequence ID" value="MBI0312016.1"/>
    <property type="molecule type" value="Genomic_DNA"/>
</dbReference>
<protein>
    <submittedName>
        <fullName evidence="3">Helix-turn-helix domain-containing protein</fullName>
    </submittedName>
</protein>
<dbReference type="InterPro" id="IPR001387">
    <property type="entry name" value="Cro/C1-type_HTH"/>
</dbReference>
<dbReference type="InterPro" id="IPR010982">
    <property type="entry name" value="Lambda_DNA-bd_dom_sf"/>
</dbReference>
<dbReference type="PROSITE" id="PS50943">
    <property type="entry name" value="HTH_CROC1"/>
    <property type="match status" value="1"/>
</dbReference>
<evidence type="ECO:0000313" key="3">
    <source>
        <dbReference type="EMBL" id="MBI0312016.1"/>
    </source>
</evidence>
<feature type="region of interest" description="Disordered" evidence="1">
    <location>
        <begin position="238"/>
        <end position="280"/>
    </location>
</feature>
<evidence type="ECO:0000256" key="1">
    <source>
        <dbReference type="SAM" id="MobiDB-lite"/>
    </source>
</evidence>
<name>A0ABS0R572_9ACTN</name>
<feature type="compositionally biased region" description="Basic residues" evidence="1">
    <location>
        <begin position="238"/>
        <end position="253"/>
    </location>
</feature>
<evidence type="ECO:0000313" key="4">
    <source>
        <dbReference type="Proteomes" id="UP000638849"/>
    </source>
</evidence>
<gene>
    <name evidence="3" type="ORF">JBF12_03000</name>
</gene>
<accession>A0ABS0R572</accession>
<dbReference type="CDD" id="cd00093">
    <property type="entry name" value="HTH_XRE"/>
    <property type="match status" value="1"/>
</dbReference>
<proteinExistence type="predicted"/>
<feature type="domain" description="HTH cro/C1-type" evidence="2">
    <location>
        <begin position="22"/>
        <end position="77"/>
    </location>
</feature>
<sequence length="280" mass="31928">MGRREKPVTTSRRALRELAEWLREQRERVGLSYRELAVRAAVCHATTLQRAASGDYVPPLPTVLAYARACDASPKEARRLWAAARCEEKRAERGGRSLPAPRPQYIRDLVELSAALVDLYEKAGSPPLRTMEHRAGEYGLLPHSTAGRIVHKQTVPKTLRQFDAYLRACEVPENEWPAWQAAWNRAWRQEKQDDFLSASLSLVSREAAEMEGWRVERHRIDDPELIGELRKLHARVQARSSRKARARPRGRAQHRVERAMPGQQLALPVGETPTEVSTLW</sequence>
<dbReference type="SMART" id="SM00530">
    <property type="entry name" value="HTH_XRE"/>
    <property type="match status" value="1"/>
</dbReference>
<dbReference type="RefSeq" id="WP_198275293.1">
    <property type="nucleotide sequence ID" value="NZ_BAAAIF010000069.1"/>
</dbReference>
<organism evidence="3 4">
    <name type="scientific">Streptomyces javensis</name>
    <dbReference type="NCBI Taxonomy" id="114698"/>
    <lineage>
        <taxon>Bacteria</taxon>
        <taxon>Bacillati</taxon>
        <taxon>Actinomycetota</taxon>
        <taxon>Actinomycetes</taxon>
        <taxon>Kitasatosporales</taxon>
        <taxon>Streptomycetaceae</taxon>
        <taxon>Streptomyces</taxon>
        <taxon>Streptomyces violaceusniger group</taxon>
    </lineage>
</organism>
<keyword evidence="4" id="KW-1185">Reference proteome</keyword>
<dbReference type="Gene3D" id="1.10.260.40">
    <property type="entry name" value="lambda repressor-like DNA-binding domains"/>
    <property type="match status" value="1"/>
</dbReference>
<dbReference type="Pfam" id="PF13560">
    <property type="entry name" value="HTH_31"/>
    <property type="match status" value="1"/>
</dbReference>